<sequence length="433" mass="48518">MPTDKRKPTKRRPTSKRSSISGKPPSKPPHKRRKKNNKQSLTPEEIALDGSDSDDEDYQPNLQLEEQELDDMRKEDPTDRTSSRPGPSANNSRPAPPTNTQSNATKRKHPAKTVPPRIPITTSLTLENYSTNGRQLGRPALERMLNDPKRKTQNRPPSNVLGEAQALQGYYTMDKMSLSLVGNTSLATLESALFEGPISRDRNGYTTWMSYSLANTVEISMPAGRQPDGFAEHNQNCRKWTELTDPEKEIFQPKLFEKLAYAHFSNIATAVSDEERATEEEVTQYMIHFTQLANLVKVSKHLQSGVLGQTIAKSLAVIEKRGREEIGKVATQESIRTKLTNLLNHEIRKNLPKPPEGPKQDVYPKTPNPHATIASRLFQGLQLAVRQATDSQVTQEMLSIGAKGGRLTDKQVKTWIDDIEEGRYSIYIATNNG</sequence>
<dbReference type="HOGENOM" id="CLU_026101_1_0_1"/>
<accession>F4R4K1</accession>
<dbReference type="GeneID" id="18932771"/>
<reference evidence="3" key="1">
    <citation type="journal article" date="2011" name="Proc. Natl. Acad. Sci. U.S.A.">
        <title>Obligate biotrophy features unraveled by the genomic analysis of rust fungi.</title>
        <authorList>
            <person name="Duplessis S."/>
            <person name="Cuomo C.A."/>
            <person name="Lin Y.-C."/>
            <person name="Aerts A."/>
            <person name="Tisserant E."/>
            <person name="Veneault-Fourrey C."/>
            <person name="Joly D.L."/>
            <person name="Hacquard S."/>
            <person name="Amselem J."/>
            <person name="Cantarel B.L."/>
            <person name="Chiu R."/>
            <person name="Coutinho P.M."/>
            <person name="Feau N."/>
            <person name="Field M."/>
            <person name="Frey P."/>
            <person name="Gelhaye E."/>
            <person name="Goldberg J."/>
            <person name="Grabherr M.G."/>
            <person name="Kodira C.D."/>
            <person name="Kohler A."/>
            <person name="Kuees U."/>
            <person name="Lindquist E.A."/>
            <person name="Lucas S.M."/>
            <person name="Mago R."/>
            <person name="Mauceli E."/>
            <person name="Morin E."/>
            <person name="Murat C."/>
            <person name="Pangilinan J.L."/>
            <person name="Park R."/>
            <person name="Pearson M."/>
            <person name="Quesneville H."/>
            <person name="Rouhier N."/>
            <person name="Sakthikumar S."/>
            <person name="Salamov A.A."/>
            <person name="Schmutz J."/>
            <person name="Selles B."/>
            <person name="Shapiro H."/>
            <person name="Tanguay P."/>
            <person name="Tuskan G.A."/>
            <person name="Henrissat B."/>
            <person name="Van de Peer Y."/>
            <person name="Rouze P."/>
            <person name="Ellis J.G."/>
            <person name="Dodds P.N."/>
            <person name="Schein J.E."/>
            <person name="Zhong S."/>
            <person name="Hamelin R.C."/>
            <person name="Grigoriev I.V."/>
            <person name="Szabo L.J."/>
            <person name="Martin F."/>
        </authorList>
    </citation>
    <scope>NUCLEOTIDE SEQUENCE [LARGE SCALE GENOMIC DNA]</scope>
    <source>
        <strain evidence="3">98AG31 / pathotype 3-4-7</strain>
    </source>
</reference>
<dbReference type="VEuPathDB" id="FungiDB:MELLADRAFT_76369"/>
<dbReference type="AlphaFoldDB" id="F4R4K1"/>
<feature type="region of interest" description="Disordered" evidence="1">
    <location>
        <begin position="1"/>
        <end position="160"/>
    </location>
</feature>
<evidence type="ECO:0000313" key="3">
    <source>
        <dbReference type="Proteomes" id="UP000001072"/>
    </source>
</evidence>
<feature type="compositionally biased region" description="Basic and acidic residues" evidence="1">
    <location>
        <begin position="140"/>
        <end position="150"/>
    </location>
</feature>
<dbReference type="InParanoid" id="F4R4K1"/>
<organism evidence="3">
    <name type="scientific">Melampsora larici-populina (strain 98AG31 / pathotype 3-4-7)</name>
    <name type="common">Poplar leaf rust fungus</name>
    <dbReference type="NCBI Taxonomy" id="747676"/>
    <lineage>
        <taxon>Eukaryota</taxon>
        <taxon>Fungi</taxon>
        <taxon>Dikarya</taxon>
        <taxon>Basidiomycota</taxon>
        <taxon>Pucciniomycotina</taxon>
        <taxon>Pucciniomycetes</taxon>
        <taxon>Pucciniales</taxon>
        <taxon>Melampsoraceae</taxon>
        <taxon>Melampsora</taxon>
    </lineage>
</organism>
<feature type="compositionally biased region" description="Basic and acidic residues" evidence="1">
    <location>
        <begin position="70"/>
        <end position="82"/>
    </location>
</feature>
<proteinExistence type="predicted"/>
<evidence type="ECO:0000256" key="1">
    <source>
        <dbReference type="SAM" id="MobiDB-lite"/>
    </source>
</evidence>
<feature type="compositionally biased region" description="Polar residues" evidence="1">
    <location>
        <begin position="83"/>
        <end position="104"/>
    </location>
</feature>
<evidence type="ECO:0000313" key="2">
    <source>
        <dbReference type="EMBL" id="EGG12824.1"/>
    </source>
</evidence>
<gene>
    <name evidence="2" type="ORF">MELLADRAFT_76369</name>
</gene>
<dbReference type="EMBL" id="GL883090">
    <property type="protein sequence ID" value="EGG12824.1"/>
    <property type="molecule type" value="Genomic_DNA"/>
</dbReference>
<feature type="compositionally biased region" description="Basic residues" evidence="1">
    <location>
        <begin position="28"/>
        <end position="37"/>
    </location>
</feature>
<dbReference type="Proteomes" id="UP000001072">
    <property type="component" value="Unassembled WGS sequence"/>
</dbReference>
<name>F4R4K1_MELLP</name>
<protein>
    <submittedName>
        <fullName evidence="2">Uncharacterized protein</fullName>
    </submittedName>
</protein>
<dbReference type="RefSeq" id="XP_007403762.1">
    <property type="nucleotide sequence ID" value="XM_007403700.1"/>
</dbReference>
<keyword evidence="3" id="KW-1185">Reference proteome</keyword>
<feature type="compositionally biased region" description="Polar residues" evidence="1">
    <location>
        <begin position="120"/>
        <end position="134"/>
    </location>
</feature>
<dbReference type="KEGG" id="mlr:MELLADRAFT_76369"/>